<evidence type="ECO:0000313" key="2">
    <source>
        <dbReference type="EMBL" id="MDU0353195.1"/>
    </source>
</evidence>
<protein>
    <submittedName>
        <fullName evidence="2">Uncharacterized protein</fullName>
    </submittedName>
</protein>
<dbReference type="Proteomes" id="UP001247805">
    <property type="component" value="Unassembled WGS sequence"/>
</dbReference>
<accession>A0ABU3ST56</accession>
<dbReference type="EMBL" id="JAWDIO010000002">
    <property type="protein sequence ID" value="MDU0353195.1"/>
    <property type="molecule type" value="Genomic_DNA"/>
</dbReference>
<reference evidence="2 3" key="1">
    <citation type="submission" date="2023-10" db="EMBL/GenBank/DDBJ databases">
        <title>Glaciecola aquimarina strain GGW-M5 nov., isolated from a coastal seawater.</title>
        <authorList>
            <person name="Bayburt H."/>
            <person name="Kim J.M."/>
            <person name="Choi B.J."/>
            <person name="Jeon C.O."/>
        </authorList>
    </citation>
    <scope>NUCLEOTIDE SEQUENCE [LARGE SCALE GENOMIC DNA]</scope>
    <source>
        <strain evidence="2 3">KCTC 32108</strain>
    </source>
</reference>
<evidence type="ECO:0000256" key="1">
    <source>
        <dbReference type="SAM" id="SignalP"/>
    </source>
</evidence>
<feature type="signal peptide" evidence="1">
    <location>
        <begin position="1"/>
        <end position="24"/>
    </location>
</feature>
<gene>
    <name evidence="2" type="ORF">RS130_03940</name>
</gene>
<name>A0ABU3ST56_9ALTE</name>
<keyword evidence="3" id="KW-1185">Reference proteome</keyword>
<comment type="caution">
    <text evidence="2">The sequence shown here is derived from an EMBL/GenBank/DDBJ whole genome shotgun (WGS) entry which is preliminary data.</text>
</comment>
<feature type="chain" id="PRO_5047179876" evidence="1">
    <location>
        <begin position="25"/>
        <end position="93"/>
    </location>
</feature>
<sequence>MFAKSKIAVFALTLGTLASTTTHAAESSVERYVTTFVNQAMVVAKQELRNDVRESVINSAQKVNFNGLTTVKTQVTITDIKTKTNKIEKANKL</sequence>
<proteinExistence type="predicted"/>
<dbReference type="RefSeq" id="WP_316024886.1">
    <property type="nucleotide sequence ID" value="NZ_JAWDIO010000002.1"/>
</dbReference>
<organism evidence="2 3">
    <name type="scientific">Paraglaciecola aquimarina</name>
    <dbReference type="NCBI Taxonomy" id="1235557"/>
    <lineage>
        <taxon>Bacteria</taxon>
        <taxon>Pseudomonadati</taxon>
        <taxon>Pseudomonadota</taxon>
        <taxon>Gammaproteobacteria</taxon>
        <taxon>Alteromonadales</taxon>
        <taxon>Alteromonadaceae</taxon>
        <taxon>Paraglaciecola</taxon>
    </lineage>
</organism>
<evidence type="ECO:0000313" key="3">
    <source>
        <dbReference type="Proteomes" id="UP001247805"/>
    </source>
</evidence>
<keyword evidence="1" id="KW-0732">Signal</keyword>